<name>A0A8B5VT50_ENTAV</name>
<dbReference type="RefSeq" id="WP_070558584.1">
    <property type="nucleotide sequence ID" value="NZ_CAAKOH010000157.1"/>
</dbReference>
<evidence type="ECO:0000313" key="4">
    <source>
        <dbReference type="EMBL" id="TRZ28415.1"/>
    </source>
</evidence>
<dbReference type="PANTHER" id="PTHR21139">
    <property type="entry name" value="TRIOSEPHOSPHATE ISOMERASE"/>
    <property type="match status" value="1"/>
</dbReference>
<dbReference type="InterPro" id="IPR013785">
    <property type="entry name" value="Aldolase_TIM"/>
</dbReference>
<dbReference type="UniPathway" id="UPA00138"/>
<comment type="subcellular location">
    <subcellularLocation>
        <location evidence="3">Cytoplasm</location>
    </subcellularLocation>
</comment>
<dbReference type="EMBL" id="PDXQ01000002">
    <property type="protein sequence ID" value="TRZ28415.1"/>
    <property type="molecule type" value="Genomic_DNA"/>
</dbReference>
<evidence type="ECO:0000313" key="5">
    <source>
        <dbReference type="Proteomes" id="UP000316316"/>
    </source>
</evidence>
<keyword evidence="3" id="KW-0324">Glycolysis</keyword>
<evidence type="ECO:0000256" key="1">
    <source>
        <dbReference type="ARBA" id="ARBA00007422"/>
    </source>
</evidence>
<comment type="similarity">
    <text evidence="1 3">Belongs to the triosephosphate isomerase family.</text>
</comment>
<proteinExistence type="inferred from homology"/>
<dbReference type="Proteomes" id="UP000316316">
    <property type="component" value="Unassembled WGS sequence"/>
</dbReference>
<dbReference type="GO" id="GO:0046166">
    <property type="term" value="P:glyceraldehyde-3-phosphate biosynthetic process"/>
    <property type="evidence" value="ECO:0007669"/>
    <property type="project" value="TreeGrafter"/>
</dbReference>
<evidence type="ECO:0000256" key="3">
    <source>
        <dbReference type="RuleBase" id="RU363013"/>
    </source>
</evidence>
<dbReference type="InterPro" id="IPR000652">
    <property type="entry name" value="Triosephosphate_isomerase"/>
</dbReference>
<accession>A0A8B5VT50</accession>
<comment type="pathway">
    <text evidence="3">Carbohydrate degradation; glycolysis; D-glyceraldehyde 3-phosphate from glycerone phosphate: step 1/1.</text>
</comment>
<comment type="caution">
    <text evidence="4">The sequence shown here is derived from an EMBL/GenBank/DDBJ whole genome shotgun (WGS) entry which is preliminary data.</text>
</comment>
<evidence type="ECO:0000256" key="2">
    <source>
        <dbReference type="ARBA" id="ARBA00023235"/>
    </source>
</evidence>
<dbReference type="SUPFAM" id="SSF51351">
    <property type="entry name" value="Triosephosphate isomerase (TIM)"/>
    <property type="match status" value="1"/>
</dbReference>
<comment type="pathway">
    <text evidence="3">Carbohydrate biosynthesis; gluconeogenesis.</text>
</comment>
<dbReference type="GO" id="GO:0006094">
    <property type="term" value="P:gluconeogenesis"/>
    <property type="evidence" value="ECO:0007669"/>
    <property type="project" value="UniProtKB-UniPathway"/>
</dbReference>
<dbReference type="GO" id="GO:0005829">
    <property type="term" value="C:cytosol"/>
    <property type="evidence" value="ECO:0007669"/>
    <property type="project" value="TreeGrafter"/>
</dbReference>
<dbReference type="EC" id="5.3.1.1" evidence="3"/>
<dbReference type="GO" id="GO:0019563">
    <property type="term" value="P:glycerol catabolic process"/>
    <property type="evidence" value="ECO:0007669"/>
    <property type="project" value="TreeGrafter"/>
</dbReference>
<gene>
    <name evidence="4" type="ORF">AUF17_17000</name>
</gene>
<dbReference type="Pfam" id="PF00121">
    <property type="entry name" value="TIM"/>
    <property type="match status" value="1"/>
</dbReference>
<comment type="subunit">
    <text evidence="3">Homodimer.</text>
</comment>
<dbReference type="AlphaFoldDB" id="A0A8B5VT50"/>
<reference evidence="4 5" key="1">
    <citation type="submission" date="2017-10" db="EMBL/GenBank/DDBJ databases">
        <title>FDA dAtabase for Regulatory Grade micrObial Sequences (FDA-ARGOS): Supporting development and validation of Infectious Disease Dx tests.</title>
        <authorList>
            <person name="Campos J."/>
            <person name="Goldberg B."/>
            <person name="Tallon L.J."/>
            <person name="Sadzewicz L."/>
            <person name="Sengamalay N."/>
            <person name="Ott S."/>
            <person name="Godinez A."/>
            <person name="Nagaraj S."/>
            <person name="Vyas G."/>
            <person name="Aluvathingal J."/>
            <person name="Nadendla S."/>
            <person name="Geyer C."/>
            <person name="Nandy P."/>
            <person name="Hobson J."/>
            <person name="Sichtig H."/>
        </authorList>
    </citation>
    <scope>NUCLEOTIDE SEQUENCE [LARGE SCALE GENOMIC DNA]</scope>
    <source>
        <strain evidence="4 5">FDAARGOS_185</strain>
    </source>
</reference>
<keyword evidence="3" id="KW-0312">Gluconeogenesis</keyword>
<organism evidence="4 5">
    <name type="scientific">Enterococcus avium</name>
    <name type="common">Streptococcus avium</name>
    <dbReference type="NCBI Taxonomy" id="33945"/>
    <lineage>
        <taxon>Bacteria</taxon>
        <taxon>Bacillati</taxon>
        <taxon>Bacillota</taxon>
        <taxon>Bacilli</taxon>
        <taxon>Lactobacillales</taxon>
        <taxon>Enterococcaceae</taxon>
        <taxon>Enterococcus</taxon>
    </lineage>
</organism>
<protein>
    <recommendedName>
        <fullName evidence="3">Triosephosphate isomerase</fullName>
        <ecNumber evidence="3">5.3.1.1</ecNumber>
    </recommendedName>
</protein>
<dbReference type="PANTHER" id="PTHR21139:SF42">
    <property type="entry name" value="TRIOSEPHOSPHATE ISOMERASE"/>
    <property type="match status" value="1"/>
</dbReference>
<keyword evidence="2 3" id="KW-0413">Isomerase</keyword>
<dbReference type="CDD" id="cd00311">
    <property type="entry name" value="TIM"/>
    <property type="match status" value="1"/>
</dbReference>
<dbReference type="UniPathway" id="UPA00109">
    <property type="reaction ID" value="UER00189"/>
</dbReference>
<dbReference type="Gene3D" id="3.20.20.70">
    <property type="entry name" value="Aldolase class I"/>
    <property type="match status" value="1"/>
</dbReference>
<keyword evidence="3" id="KW-0963">Cytoplasm</keyword>
<dbReference type="PROSITE" id="PS51440">
    <property type="entry name" value="TIM_2"/>
    <property type="match status" value="1"/>
</dbReference>
<dbReference type="GO" id="GO:0006096">
    <property type="term" value="P:glycolytic process"/>
    <property type="evidence" value="ECO:0007669"/>
    <property type="project" value="UniProtKB-UniPathway"/>
</dbReference>
<dbReference type="InterPro" id="IPR035990">
    <property type="entry name" value="TIM_sf"/>
</dbReference>
<comment type="catalytic activity">
    <reaction evidence="3">
        <text>D-glyceraldehyde 3-phosphate = dihydroxyacetone phosphate</text>
        <dbReference type="Rhea" id="RHEA:18585"/>
        <dbReference type="ChEBI" id="CHEBI:57642"/>
        <dbReference type="ChEBI" id="CHEBI:59776"/>
        <dbReference type="EC" id="5.3.1.1"/>
    </reaction>
</comment>
<dbReference type="GO" id="GO:0004807">
    <property type="term" value="F:triose-phosphate isomerase activity"/>
    <property type="evidence" value="ECO:0007669"/>
    <property type="project" value="UniProtKB-EC"/>
</dbReference>
<sequence length="263" mass="29781">MSKRKPVVVMSWAMRQNREVEAVTFAEQLVELLGNDQNIEKILLPSMAMLYPVSKVLWNTNIHLGAQNISAYASGAYTGEYSIESLLDIKGDYVELGHWERRQYFHETDTTINKKLRLTLEKGLKPILCVGEVEQTSDFEEIESFLYLQLFNDLYEVKKEDLETLVIAYTPIWAVNKSKAASAPHIHLVCGMIRKVLAKMFDLASAEKVRIIYGGAVSPENATLIVRNKEVDGVFVGRFGSNPERYAKVVAEVQNNIDKESSF</sequence>